<keyword evidence="6" id="KW-0809">Transit peptide</keyword>
<dbReference type="GO" id="GO:0061617">
    <property type="term" value="C:MICOS complex"/>
    <property type="evidence" value="ECO:0007669"/>
    <property type="project" value="TreeGrafter"/>
</dbReference>
<feature type="transmembrane region" description="Helical" evidence="12">
    <location>
        <begin position="51"/>
        <end position="70"/>
    </location>
</feature>
<comment type="subcellular location">
    <subcellularLocation>
        <location evidence="1 12">Mitochondrion inner membrane</location>
        <topology evidence="1 12">Single-pass membrane protein</topology>
    </subcellularLocation>
</comment>
<accession>A0A1E3PRD5</accession>
<dbReference type="InterPro" id="IPR019133">
    <property type="entry name" value="MIC60"/>
</dbReference>
<dbReference type="EMBL" id="KV454406">
    <property type="protein sequence ID" value="ODQ67976.1"/>
    <property type="molecule type" value="Genomic_DNA"/>
</dbReference>
<protein>
    <recommendedName>
        <fullName evidence="3 12">MICOS complex subunit MIC60</fullName>
    </recommendedName>
    <alternativeName>
        <fullName evidence="12">Mitofilin</fullName>
    </alternativeName>
</protein>
<evidence type="ECO:0000313" key="14">
    <source>
        <dbReference type="Proteomes" id="UP000095009"/>
    </source>
</evidence>
<keyword evidence="7 12" id="KW-1133">Transmembrane helix</keyword>
<keyword evidence="10 12" id="KW-0472">Membrane</keyword>
<dbReference type="Proteomes" id="UP000095009">
    <property type="component" value="Unassembled WGS sequence"/>
</dbReference>
<dbReference type="PANTHER" id="PTHR15415:SF7">
    <property type="entry name" value="MICOS COMPLEX SUBUNIT MIC60"/>
    <property type="match status" value="1"/>
</dbReference>
<evidence type="ECO:0000256" key="3">
    <source>
        <dbReference type="ARBA" id="ARBA00018116"/>
    </source>
</evidence>
<dbReference type="STRING" id="857566.A0A1E3PRD5"/>
<organism evidence="13 14">
    <name type="scientific">Nadsonia fulvescens var. elongata DSM 6958</name>
    <dbReference type="NCBI Taxonomy" id="857566"/>
    <lineage>
        <taxon>Eukaryota</taxon>
        <taxon>Fungi</taxon>
        <taxon>Dikarya</taxon>
        <taxon>Ascomycota</taxon>
        <taxon>Saccharomycotina</taxon>
        <taxon>Dipodascomycetes</taxon>
        <taxon>Dipodascales</taxon>
        <taxon>Dipodascales incertae sedis</taxon>
        <taxon>Nadsonia</taxon>
    </lineage>
</organism>
<evidence type="ECO:0000256" key="5">
    <source>
        <dbReference type="ARBA" id="ARBA00022792"/>
    </source>
</evidence>
<evidence type="ECO:0000256" key="4">
    <source>
        <dbReference type="ARBA" id="ARBA00022692"/>
    </source>
</evidence>
<dbReference type="GO" id="GO:0042407">
    <property type="term" value="P:cristae formation"/>
    <property type="evidence" value="ECO:0007669"/>
    <property type="project" value="TreeGrafter"/>
</dbReference>
<keyword evidence="9 12" id="KW-0496">Mitochondrion</keyword>
<comment type="function">
    <text evidence="11">Component of the MICOS complex, a large protein complex of the mitochondrial inner membrane that plays crucial roles in the maintenance of crista junctions, inner membrane architecture, and formation of contact sites to the outer membrane. Plays a role in keeping cristae membranes connected to the inner boundary membrane. Also promotes protein import via the mitochondrial intermembrane space assembly (MIA) pathway.</text>
</comment>
<evidence type="ECO:0000313" key="13">
    <source>
        <dbReference type="EMBL" id="ODQ67976.1"/>
    </source>
</evidence>
<reference evidence="13 14" key="1">
    <citation type="journal article" date="2016" name="Proc. Natl. Acad. Sci. U.S.A.">
        <title>Comparative genomics of biotechnologically important yeasts.</title>
        <authorList>
            <person name="Riley R."/>
            <person name="Haridas S."/>
            <person name="Wolfe K.H."/>
            <person name="Lopes M.R."/>
            <person name="Hittinger C.T."/>
            <person name="Goeker M."/>
            <person name="Salamov A.A."/>
            <person name="Wisecaver J.H."/>
            <person name="Long T.M."/>
            <person name="Calvey C.H."/>
            <person name="Aerts A.L."/>
            <person name="Barry K.W."/>
            <person name="Choi C."/>
            <person name="Clum A."/>
            <person name="Coughlan A.Y."/>
            <person name="Deshpande S."/>
            <person name="Douglass A.P."/>
            <person name="Hanson S.J."/>
            <person name="Klenk H.-P."/>
            <person name="LaButti K.M."/>
            <person name="Lapidus A."/>
            <person name="Lindquist E.A."/>
            <person name="Lipzen A.M."/>
            <person name="Meier-Kolthoff J.P."/>
            <person name="Ohm R.A."/>
            <person name="Otillar R.P."/>
            <person name="Pangilinan J.L."/>
            <person name="Peng Y."/>
            <person name="Rokas A."/>
            <person name="Rosa C.A."/>
            <person name="Scheuner C."/>
            <person name="Sibirny A.A."/>
            <person name="Slot J.C."/>
            <person name="Stielow J.B."/>
            <person name="Sun H."/>
            <person name="Kurtzman C.P."/>
            <person name="Blackwell M."/>
            <person name="Grigoriev I.V."/>
            <person name="Jeffries T.W."/>
        </authorList>
    </citation>
    <scope>NUCLEOTIDE SEQUENCE [LARGE SCALE GENOMIC DNA]</scope>
    <source>
        <strain evidence="13 14">DSM 6958</strain>
    </source>
</reference>
<dbReference type="Pfam" id="PF09731">
    <property type="entry name" value="Mitofilin"/>
    <property type="match status" value="2"/>
</dbReference>
<name>A0A1E3PRD5_9ASCO</name>
<sequence length="521" mass="56934">MLRSNTITRSRAFQRALSSRTASVHTSAIRQNAGATISAGTKTSGGGFKKFFALAALFSTVSYGGLIFASLKNDTIHGYVTDFIPFSDSLIVWIENQRFQKRFRANTGQSPPLFSSSALPAGFDVKVEIPRSGVNSRAIDSSANTTKKMSQETPIVVKVPEVILPLISIPKDADALITKSTEALNELISQVNDKSVDETHVKNVAATINDLHSFITSTQKSLKESLQTEFNKQVKALDEASAQEVKALEDTWLKRYQEQQQVLLDEYNKKLATEIQATKDAINGLAANKLTSLFVEREQQYAQEIANKVETEHEGRLSKLAELSSSVAELEEITSKSNTVIHQADNAVRLHRAIAKLSSAIKDSKPVALGPFIAAIEKVAGEDPLLKAAIASIPTSVYTEGVLTPAQLAARLKLIEPEIRKASLLPEDAGIAGHLGSIIFSKLLWKKSGAPAGDDIESIFSRAEVFLEQGNIYEAVAEINTLKGWPKKLAHDWLDQGRKRTEVDFLIQVLSENAKLWGVKL</sequence>
<evidence type="ECO:0000256" key="11">
    <source>
        <dbReference type="ARBA" id="ARBA00025571"/>
    </source>
</evidence>
<comment type="similarity">
    <text evidence="2 12">Belongs to the MICOS complex subunit Mic60 family.</text>
</comment>
<proteinExistence type="inferred from homology"/>
<comment type="subunit">
    <text evidence="12">Component of the mitochondrial contact site and cristae organizing system (MICOS) complex.</text>
</comment>
<keyword evidence="4 12" id="KW-0812">Transmembrane</keyword>
<gene>
    <name evidence="13" type="ORF">NADFUDRAFT_44672</name>
</gene>
<evidence type="ECO:0000256" key="12">
    <source>
        <dbReference type="RuleBase" id="RU363000"/>
    </source>
</evidence>
<keyword evidence="14" id="KW-1185">Reference proteome</keyword>
<evidence type="ECO:0000256" key="10">
    <source>
        <dbReference type="ARBA" id="ARBA00023136"/>
    </source>
</evidence>
<keyword evidence="8" id="KW-0175">Coiled coil</keyword>
<evidence type="ECO:0000256" key="9">
    <source>
        <dbReference type="ARBA" id="ARBA00023128"/>
    </source>
</evidence>
<evidence type="ECO:0000256" key="7">
    <source>
        <dbReference type="ARBA" id="ARBA00022989"/>
    </source>
</evidence>
<dbReference type="PANTHER" id="PTHR15415">
    <property type="entry name" value="MITOFILIN"/>
    <property type="match status" value="1"/>
</dbReference>
<dbReference type="AlphaFoldDB" id="A0A1E3PRD5"/>
<keyword evidence="5 12" id="KW-0999">Mitochondrion inner membrane</keyword>
<evidence type="ECO:0000256" key="1">
    <source>
        <dbReference type="ARBA" id="ARBA00004434"/>
    </source>
</evidence>
<evidence type="ECO:0000256" key="2">
    <source>
        <dbReference type="ARBA" id="ARBA00010877"/>
    </source>
</evidence>
<evidence type="ECO:0000256" key="6">
    <source>
        <dbReference type="ARBA" id="ARBA00022946"/>
    </source>
</evidence>
<dbReference type="OrthoDB" id="10261039at2759"/>
<evidence type="ECO:0000256" key="8">
    <source>
        <dbReference type="ARBA" id="ARBA00023054"/>
    </source>
</evidence>